<dbReference type="AlphaFoldDB" id="A0A383UHL5"/>
<name>A0A383UHL5_BLUHO</name>
<feature type="region of interest" description="Disordered" evidence="1">
    <location>
        <begin position="119"/>
        <end position="138"/>
    </location>
</feature>
<gene>
    <name evidence="3" type="ORF">BLGHR1_10083</name>
</gene>
<feature type="domain" description="DUF8004" evidence="2">
    <location>
        <begin position="338"/>
        <end position="434"/>
    </location>
</feature>
<dbReference type="PANTHER" id="PTHR39601">
    <property type="entry name" value="CHORIOGENIN HMINOR"/>
    <property type="match status" value="1"/>
</dbReference>
<dbReference type="Proteomes" id="UP000275772">
    <property type="component" value="Unassembled WGS sequence"/>
</dbReference>
<feature type="compositionally biased region" description="Polar residues" evidence="1">
    <location>
        <begin position="124"/>
        <end position="138"/>
    </location>
</feature>
<evidence type="ECO:0000313" key="3">
    <source>
        <dbReference type="EMBL" id="SZE99332.1"/>
    </source>
</evidence>
<sequence length="837" mass="95740">MSGRSGYVRIEQASRSKPKHTGENDIKLQKDTGALFFPQSTLSAFQNKVKSQIEKETFYNDETALISQDEKIRARVGYAIAKTPTIPKDLPSLVEKSSFRAMMDEKSSKCRNGIRRVLGMKGGENTQPGSKISQTTSIDSNNFDESDLIGVQTQSVLPHSICRSNTTTTQLKRWLGNRRLAEPWGKLGKDPELFDPSGDTLIYFCDTQKDFPRPPPSFRLNSHIIEASELVVLIKLLRASCTENAIHAAQDSNGQSYNDMSTAKVGNYDGLVSYEIFFPAPRELSQTEVLRHQVTTRNVFALLLNASLVGETVYQALYDLRDRVEEYMPANGDSAGLIIEWITRRGIDDPRQNPSTALSFLAWTEGDGVRWEEGWKEAYCHAVGMRAIDFDNKFELLPEYGYLSSITKKLLDRSSMELQLLVRECEYRLNTFDFTDMWSAFDHGGPSTTTGRSAFARLRKFFVQHYQKVFSTWPPNLVDKKKQWLTRSLSKRLSQDFAVLYDYLVDRAVSWDCEEERAGRKWKMKCSSNVKFDPDTPDFPVTDILVSFDSRMGYPHIPHPYCLTPQLNKARLLQRSSKRATKKVRQQEDFMNEKQAAMAYQNSTNIFILGSKFVTNDLVDAYIQFELGDRPADDDPYNARRERWVLIYGILQVLASVSVDTPNLRYEKYVDYHLRTSLRRVPPWPGANQNQLEAEHSNSHCWTVPAQWRTLQPIVVGRRPQLSPQASLSSGFRTSSSQYDSVRRVSALPYSSHDTESILSTPRDVNSSLSNHYPLFKLRDDCSRVDIEYFFAVMIDIYYFENFARLFGYSFTQSYRLTLDECGYTLEISFLSSPSST</sequence>
<dbReference type="EMBL" id="UNSH01000001">
    <property type="protein sequence ID" value="SZE99332.1"/>
    <property type="molecule type" value="Genomic_DNA"/>
</dbReference>
<accession>A0A383UHL5</accession>
<dbReference type="PANTHER" id="PTHR39601:SF2">
    <property type="entry name" value="CHORIOGENIN HMINOR"/>
    <property type="match status" value="1"/>
</dbReference>
<evidence type="ECO:0000259" key="2">
    <source>
        <dbReference type="Pfam" id="PF26013"/>
    </source>
</evidence>
<dbReference type="InterPro" id="IPR058317">
    <property type="entry name" value="DUF8004"/>
</dbReference>
<feature type="region of interest" description="Disordered" evidence="1">
    <location>
        <begin position="1"/>
        <end position="24"/>
    </location>
</feature>
<organism evidence="3 4">
    <name type="scientific">Blumeria hordei</name>
    <name type="common">Barley powdery mildew</name>
    <name type="synonym">Blumeria graminis f. sp. hordei</name>
    <dbReference type="NCBI Taxonomy" id="2867405"/>
    <lineage>
        <taxon>Eukaryota</taxon>
        <taxon>Fungi</taxon>
        <taxon>Dikarya</taxon>
        <taxon>Ascomycota</taxon>
        <taxon>Pezizomycotina</taxon>
        <taxon>Leotiomycetes</taxon>
        <taxon>Erysiphales</taxon>
        <taxon>Erysiphaceae</taxon>
        <taxon>Blumeria</taxon>
    </lineage>
</organism>
<dbReference type="Pfam" id="PF26013">
    <property type="entry name" value="DUF8004"/>
    <property type="match status" value="1"/>
</dbReference>
<evidence type="ECO:0000313" key="4">
    <source>
        <dbReference type="Proteomes" id="UP000275772"/>
    </source>
</evidence>
<reference evidence="3 4" key="1">
    <citation type="submission" date="2017-11" db="EMBL/GenBank/DDBJ databases">
        <authorList>
            <person name="Kracher B."/>
        </authorList>
    </citation>
    <scope>NUCLEOTIDE SEQUENCE [LARGE SCALE GENOMIC DNA]</scope>
    <source>
        <strain evidence="3 4">RACE1</strain>
    </source>
</reference>
<dbReference type="VEuPathDB" id="FungiDB:BLGHR1_10083"/>
<proteinExistence type="predicted"/>
<protein>
    <recommendedName>
        <fullName evidence="2">DUF8004 domain-containing protein</fullName>
    </recommendedName>
</protein>
<evidence type="ECO:0000256" key="1">
    <source>
        <dbReference type="SAM" id="MobiDB-lite"/>
    </source>
</evidence>